<sequence length="60" mass="6911">MLYINSFIRLLAEVVEEKALLSLQLKHLVSLPIILRLLCRKEDGGLCLLCVQTKYKQILI</sequence>
<reference evidence="2" key="1">
    <citation type="submission" date="2018-08" db="EMBL/GenBank/DDBJ databases">
        <authorList>
            <person name="Liu Z.-W."/>
            <person name="Du Z.-J."/>
        </authorList>
    </citation>
    <scope>NUCLEOTIDE SEQUENCE [LARGE SCALE GENOMIC DNA]</scope>
    <source>
        <strain evidence="2">H4X</strain>
    </source>
</reference>
<name>A0A3D8L9A4_9BACT</name>
<evidence type="ECO:0000313" key="1">
    <source>
        <dbReference type="EMBL" id="RDV13948.1"/>
    </source>
</evidence>
<dbReference type="EMBL" id="QRGR01000019">
    <property type="protein sequence ID" value="RDV13948.1"/>
    <property type="molecule type" value="Genomic_DNA"/>
</dbReference>
<gene>
    <name evidence="1" type="ORF">DXT99_16730</name>
</gene>
<proteinExistence type="predicted"/>
<organism evidence="1 2">
    <name type="scientific">Pontibacter diazotrophicus</name>
    <dbReference type="NCBI Taxonomy" id="1400979"/>
    <lineage>
        <taxon>Bacteria</taxon>
        <taxon>Pseudomonadati</taxon>
        <taxon>Bacteroidota</taxon>
        <taxon>Cytophagia</taxon>
        <taxon>Cytophagales</taxon>
        <taxon>Hymenobacteraceae</taxon>
        <taxon>Pontibacter</taxon>
    </lineage>
</organism>
<accession>A0A3D8L9A4</accession>
<protein>
    <submittedName>
        <fullName evidence="1">Uncharacterized protein</fullName>
    </submittedName>
</protein>
<keyword evidence="2" id="KW-1185">Reference proteome</keyword>
<comment type="caution">
    <text evidence="1">The sequence shown here is derived from an EMBL/GenBank/DDBJ whole genome shotgun (WGS) entry which is preliminary data.</text>
</comment>
<dbReference type="AlphaFoldDB" id="A0A3D8L9A4"/>
<dbReference type="Proteomes" id="UP000256708">
    <property type="component" value="Unassembled WGS sequence"/>
</dbReference>
<evidence type="ECO:0000313" key="2">
    <source>
        <dbReference type="Proteomes" id="UP000256708"/>
    </source>
</evidence>